<dbReference type="Pfam" id="PF15663">
    <property type="entry name" value="zf-CCCH_3"/>
    <property type="match status" value="1"/>
</dbReference>
<dbReference type="SUPFAM" id="SSF90229">
    <property type="entry name" value="CCCH zinc finger"/>
    <property type="match status" value="1"/>
</dbReference>
<dbReference type="KEGG" id="nnu:104589392"/>
<evidence type="ECO:0000256" key="4">
    <source>
        <dbReference type="ARBA" id="ARBA00022833"/>
    </source>
</evidence>
<name>A0A1U7Z1S2_NELNU</name>
<dbReference type="SMART" id="SM00356">
    <property type="entry name" value="ZnF_C3H1"/>
    <property type="match status" value="3"/>
</dbReference>
<dbReference type="GO" id="GO:0003729">
    <property type="term" value="F:mRNA binding"/>
    <property type="evidence" value="ECO:0000318"/>
    <property type="project" value="GO_Central"/>
</dbReference>
<dbReference type="InterPro" id="IPR000571">
    <property type="entry name" value="Znf_CCCH"/>
</dbReference>
<keyword evidence="4" id="KW-0862">Zinc</keyword>
<feature type="region of interest" description="Disordered" evidence="6">
    <location>
        <begin position="366"/>
        <end position="519"/>
    </location>
</feature>
<dbReference type="GeneID" id="104589392"/>
<evidence type="ECO:0000313" key="8">
    <source>
        <dbReference type="RefSeq" id="XP_010246006.1"/>
    </source>
</evidence>
<dbReference type="Pfam" id="PF14608">
    <property type="entry name" value="zf-CCCH_2"/>
    <property type="match status" value="1"/>
</dbReference>
<reference evidence="8" key="1">
    <citation type="submission" date="2025-08" db="UniProtKB">
        <authorList>
            <consortium name="RefSeq"/>
        </authorList>
    </citation>
    <scope>IDENTIFICATION</scope>
</reference>
<feature type="compositionally biased region" description="Low complexity" evidence="6">
    <location>
        <begin position="236"/>
        <end position="256"/>
    </location>
</feature>
<organism evidence="7 8">
    <name type="scientific">Nelumbo nucifera</name>
    <name type="common">Sacred lotus</name>
    <dbReference type="NCBI Taxonomy" id="4432"/>
    <lineage>
        <taxon>Eukaryota</taxon>
        <taxon>Viridiplantae</taxon>
        <taxon>Streptophyta</taxon>
        <taxon>Embryophyta</taxon>
        <taxon>Tracheophyta</taxon>
        <taxon>Spermatophyta</taxon>
        <taxon>Magnoliopsida</taxon>
        <taxon>Proteales</taxon>
        <taxon>Nelumbonaceae</taxon>
        <taxon>Nelumbo</taxon>
    </lineage>
</organism>
<dbReference type="PROSITE" id="PS50103">
    <property type="entry name" value="ZF_C3H1"/>
    <property type="match status" value="3"/>
</dbReference>
<feature type="region of interest" description="Disordered" evidence="6">
    <location>
        <begin position="624"/>
        <end position="649"/>
    </location>
</feature>
<feature type="region of interest" description="Disordered" evidence="6">
    <location>
        <begin position="666"/>
        <end position="768"/>
    </location>
</feature>
<keyword evidence="7" id="KW-1185">Reference proteome</keyword>
<feature type="region of interest" description="Disordered" evidence="6">
    <location>
        <begin position="235"/>
        <end position="291"/>
    </location>
</feature>
<feature type="compositionally biased region" description="Acidic residues" evidence="6">
    <location>
        <begin position="711"/>
        <end position="725"/>
    </location>
</feature>
<feature type="compositionally biased region" description="Acidic residues" evidence="6">
    <location>
        <begin position="734"/>
        <end position="743"/>
    </location>
</feature>
<dbReference type="FunCoup" id="A0A1U7Z1S2">
    <property type="interactions" value="1895"/>
</dbReference>
<evidence type="ECO:0000256" key="5">
    <source>
        <dbReference type="ARBA" id="ARBA00023125"/>
    </source>
</evidence>
<dbReference type="InterPro" id="IPR036855">
    <property type="entry name" value="Znf_CCCH_sf"/>
</dbReference>
<feature type="compositionally biased region" description="Polar residues" evidence="6">
    <location>
        <begin position="267"/>
        <end position="277"/>
    </location>
</feature>
<dbReference type="OMA" id="QNSGIRR"/>
<feature type="compositionally biased region" description="Acidic residues" evidence="6">
    <location>
        <begin position="685"/>
        <end position="699"/>
    </location>
</feature>
<evidence type="ECO:0000256" key="2">
    <source>
        <dbReference type="ARBA" id="ARBA00022737"/>
    </source>
</evidence>
<feature type="compositionally biased region" description="Basic and acidic residues" evidence="6">
    <location>
        <begin position="422"/>
        <end position="442"/>
    </location>
</feature>
<feature type="compositionally biased region" description="Acidic residues" evidence="6">
    <location>
        <begin position="750"/>
        <end position="766"/>
    </location>
</feature>
<dbReference type="AlphaFoldDB" id="A0A1U7Z1S2"/>
<dbReference type="Gene3D" id="4.10.1000.10">
    <property type="entry name" value="Zinc finger, CCCH-type"/>
    <property type="match status" value="2"/>
</dbReference>
<evidence type="ECO:0000313" key="7">
    <source>
        <dbReference type="Proteomes" id="UP000189703"/>
    </source>
</evidence>
<keyword evidence="2" id="KW-0677">Repeat</keyword>
<dbReference type="PANTHER" id="PTHR15725:SF14">
    <property type="entry name" value="ZINC FINGER CCCH DOMAIN-CONTAINING PROTEIN 11A"/>
    <property type="match status" value="1"/>
</dbReference>
<dbReference type="FunFam" id="4.10.1000.10:FF:000021">
    <property type="entry name" value="Zinc finger CCCH domain-containing protein 17"/>
    <property type="match status" value="1"/>
</dbReference>
<dbReference type="InterPro" id="IPR041686">
    <property type="entry name" value="Znf-CCCH_3"/>
</dbReference>
<evidence type="ECO:0000256" key="3">
    <source>
        <dbReference type="ARBA" id="ARBA00022771"/>
    </source>
</evidence>
<dbReference type="OrthoDB" id="5395350at2759"/>
<gene>
    <name evidence="8" type="primary">LOC104589392</name>
</gene>
<sequence length="782" mass="87486">MEVAARDSTQPSATAEEEALKKNTDCVYFLASPLTCKKGSECEYRHSEPARINPRDCWFWMNGNCLNPKCSFRHPPLDGLLGTSGASYVGSYMPAHTGASTKILPLHAPAYSSAKQSIPCIFFQKGLCLKGDRCPFTHGPQPTSNLPSQPPSPPPKVVLTTEPQDSNKASFWGLEKFTKQQQIPRQNFVSQVEVPSSAKSVTKPEIALSKNGVPVKKSVPPITVSDDECLRYKPANGSGISGSSISRPSNGPGIIGNSLSRSHRSRQAQVDEQSLQNGKEGDDYLGESSPGFDVLVDNELSDYDYYQKEDDVGRTTSHNGRHLTSVNEFDYDNCSVNHSSMNKFDREPYNNAREYDPYGRSHDHYAWQQSRASSERVTERLSLPEQRGFTRSENPDQISESDLRHQLSKQRRVGGSRSAISSDRHGDHHWRVDHDHHIEDQRNLSQSWRESRHLPQAGSISNRLRGRVTFPGRSSPDNNNTNGMHPEREMDRGRKRGRLSPGRAPVLSYQGRHQSRLKRKSEDLNMEERNCRAPLVKRDEVGNSLDFAGPKSLAELKGAKVTESKEDHQQGKDCQVFSVGEQRNSKIGKCVAQEYEDSLSFESPKPLSMILKRKRVVETAASGNNEVSGMGDSDIQREGSENHVGNSSITTVAEIQTVLSSDLKKEANESTVSNQENPINSAALIDDEEGEIFPEDEEVAHEGESYAQDGSEVEIDDTMEDQELETFDKRDGESDYEQADDDQDYRTEEVENMDPEEEYLDDEDGDDFAKRISIMFSGERER</sequence>
<dbReference type="GO" id="GO:0003677">
    <property type="term" value="F:DNA binding"/>
    <property type="evidence" value="ECO:0007669"/>
    <property type="project" value="UniProtKB-KW"/>
</dbReference>
<feature type="region of interest" description="Disordered" evidence="6">
    <location>
        <begin position="139"/>
        <end position="162"/>
    </location>
</feature>
<dbReference type="Proteomes" id="UP000189703">
    <property type="component" value="Unplaced"/>
</dbReference>
<keyword evidence="3" id="KW-0863">Zinc-finger</keyword>
<proteinExistence type="predicted"/>
<dbReference type="STRING" id="4432.A0A1U7Z1S2"/>
<dbReference type="eggNOG" id="KOG4791">
    <property type="taxonomic scope" value="Eukaryota"/>
</dbReference>
<dbReference type="RefSeq" id="XP_010246006.1">
    <property type="nucleotide sequence ID" value="XM_010247704.1"/>
</dbReference>
<protein>
    <submittedName>
        <fullName evidence="8">Zinc finger CCCH domain-containing protein 17-like</fullName>
    </submittedName>
</protein>
<dbReference type="PANTHER" id="PTHR15725">
    <property type="entry name" value="ZN-FINGER, C-X8-C-X5-C-X3-H TYPE-CONTAINING"/>
    <property type="match status" value="1"/>
</dbReference>
<keyword evidence="1" id="KW-0479">Metal-binding</keyword>
<evidence type="ECO:0000256" key="1">
    <source>
        <dbReference type="ARBA" id="ARBA00022723"/>
    </source>
</evidence>
<accession>A0A1U7Z1S2</accession>
<dbReference type="GO" id="GO:0008270">
    <property type="term" value="F:zinc ion binding"/>
    <property type="evidence" value="ECO:0007669"/>
    <property type="project" value="UniProtKB-KW"/>
</dbReference>
<evidence type="ECO:0000256" key="6">
    <source>
        <dbReference type="SAM" id="MobiDB-lite"/>
    </source>
</evidence>
<feature type="compositionally biased region" description="Polar residues" evidence="6">
    <location>
        <begin position="669"/>
        <end position="680"/>
    </location>
</feature>
<keyword evidence="5" id="KW-0238">DNA-binding</keyword>